<dbReference type="EMBL" id="PQFF01000388">
    <property type="protein sequence ID" value="RHZ53551.1"/>
    <property type="molecule type" value="Genomic_DNA"/>
</dbReference>
<reference evidence="1 2" key="1">
    <citation type="submission" date="2018-08" db="EMBL/GenBank/DDBJ databases">
        <title>Genome and evolution of the arbuscular mycorrhizal fungus Diversispora epigaea (formerly Glomus versiforme) and its bacterial endosymbionts.</title>
        <authorList>
            <person name="Sun X."/>
            <person name="Fei Z."/>
            <person name="Harrison M."/>
        </authorList>
    </citation>
    <scope>NUCLEOTIDE SEQUENCE [LARGE SCALE GENOMIC DNA]</scope>
    <source>
        <strain evidence="1 2">IT104</strain>
    </source>
</reference>
<sequence length="68" mass="7346">MGYNFKPSLPFKPSTTAGISIATFNPIITNLKKSSKALAIGLGIAMVLKSQNRQHSDILKISSSNQLR</sequence>
<comment type="caution">
    <text evidence="1">The sequence shown here is derived from an EMBL/GenBank/DDBJ whole genome shotgun (WGS) entry which is preliminary data.</text>
</comment>
<keyword evidence="2" id="KW-1185">Reference proteome</keyword>
<accession>A0A397GR74</accession>
<dbReference type="Proteomes" id="UP000266861">
    <property type="component" value="Unassembled WGS sequence"/>
</dbReference>
<evidence type="ECO:0000313" key="2">
    <source>
        <dbReference type="Proteomes" id="UP000266861"/>
    </source>
</evidence>
<gene>
    <name evidence="1" type="ORF">Glove_441g35</name>
</gene>
<dbReference type="AlphaFoldDB" id="A0A397GR74"/>
<organism evidence="1 2">
    <name type="scientific">Diversispora epigaea</name>
    <dbReference type="NCBI Taxonomy" id="1348612"/>
    <lineage>
        <taxon>Eukaryota</taxon>
        <taxon>Fungi</taxon>
        <taxon>Fungi incertae sedis</taxon>
        <taxon>Mucoromycota</taxon>
        <taxon>Glomeromycotina</taxon>
        <taxon>Glomeromycetes</taxon>
        <taxon>Diversisporales</taxon>
        <taxon>Diversisporaceae</taxon>
        <taxon>Diversispora</taxon>
    </lineage>
</organism>
<evidence type="ECO:0000313" key="1">
    <source>
        <dbReference type="EMBL" id="RHZ53551.1"/>
    </source>
</evidence>
<protein>
    <submittedName>
        <fullName evidence="1">Uncharacterized protein</fullName>
    </submittedName>
</protein>
<proteinExistence type="predicted"/>
<name>A0A397GR74_9GLOM</name>